<evidence type="ECO:0000313" key="2">
    <source>
        <dbReference type="EMBL" id="KZV51484.1"/>
    </source>
</evidence>
<keyword evidence="1" id="KW-0472">Membrane</keyword>
<keyword evidence="1" id="KW-0812">Transmembrane</keyword>
<reference evidence="2 3" key="1">
    <citation type="journal article" date="2015" name="Proc. Natl. Acad. Sci. U.S.A.">
        <title>The resurrection genome of Boea hygrometrica: A blueprint for survival of dehydration.</title>
        <authorList>
            <person name="Xiao L."/>
            <person name="Yang G."/>
            <person name="Zhang L."/>
            <person name="Yang X."/>
            <person name="Zhao S."/>
            <person name="Ji Z."/>
            <person name="Zhou Q."/>
            <person name="Hu M."/>
            <person name="Wang Y."/>
            <person name="Chen M."/>
            <person name="Xu Y."/>
            <person name="Jin H."/>
            <person name="Xiao X."/>
            <person name="Hu G."/>
            <person name="Bao F."/>
            <person name="Hu Y."/>
            <person name="Wan P."/>
            <person name="Li L."/>
            <person name="Deng X."/>
            <person name="Kuang T."/>
            <person name="Xiang C."/>
            <person name="Zhu J.K."/>
            <person name="Oliver M.J."/>
            <person name="He Y."/>
        </authorList>
    </citation>
    <scope>NUCLEOTIDE SEQUENCE [LARGE SCALE GENOMIC DNA]</scope>
    <source>
        <strain evidence="3">cv. XS01</strain>
    </source>
</reference>
<accession>A0A2Z7D379</accession>
<keyword evidence="3" id="KW-1185">Reference proteome</keyword>
<proteinExistence type="predicted"/>
<sequence length="72" mass="8768">MKQWDKFCKLNGMRAKRFARDVPTRWNSTYKLLLFTFEYKDLLCGFLGKLFNLLIFIYIQTNEIFAPLYVKF</sequence>
<dbReference type="AlphaFoldDB" id="A0A2Z7D379"/>
<name>A0A2Z7D379_9LAMI</name>
<gene>
    <name evidence="2" type="ORF">F511_06952</name>
</gene>
<keyword evidence="1" id="KW-1133">Transmembrane helix</keyword>
<dbReference type="EMBL" id="KQ991616">
    <property type="protein sequence ID" value="KZV51484.1"/>
    <property type="molecule type" value="Genomic_DNA"/>
</dbReference>
<evidence type="ECO:0000313" key="3">
    <source>
        <dbReference type="Proteomes" id="UP000250235"/>
    </source>
</evidence>
<protein>
    <submittedName>
        <fullName evidence="2">Uncharacterized protein</fullName>
    </submittedName>
</protein>
<dbReference type="Proteomes" id="UP000250235">
    <property type="component" value="Unassembled WGS sequence"/>
</dbReference>
<feature type="transmembrane region" description="Helical" evidence="1">
    <location>
        <begin position="42"/>
        <end position="59"/>
    </location>
</feature>
<organism evidence="2 3">
    <name type="scientific">Dorcoceras hygrometricum</name>
    <dbReference type="NCBI Taxonomy" id="472368"/>
    <lineage>
        <taxon>Eukaryota</taxon>
        <taxon>Viridiplantae</taxon>
        <taxon>Streptophyta</taxon>
        <taxon>Embryophyta</taxon>
        <taxon>Tracheophyta</taxon>
        <taxon>Spermatophyta</taxon>
        <taxon>Magnoliopsida</taxon>
        <taxon>eudicotyledons</taxon>
        <taxon>Gunneridae</taxon>
        <taxon>Pentapetalae</taxon>
        <taxon>asterids</taxon>
        <taxon>lamiids</taxon>
        <taxon>Lamiales</taxon>
        <taxon>Gesneriaceae</taxon>
        <taxon>Didymocarpoideae</taxon>
        <taxon>Trichosporeae</taxon>
        <taxon>Loxocarpinae</taxon>
        <taxon>Dorcoceras</taxon>
    </lineage>
</organism>
<dbReference type="OrthoDB" id="1514276at2759"/>
<evidence type="ECO:0000256" key="1">
    <source>
        <dbReference type="SAM" id="Phobius"/>
    </source>
</evidence>